<dbReference type="EMBL" id="CAEKDK010000005">
    <property type="protein sequence ID" value="CAB4281528.1"/>
    <property type="molecule type" value="Genomic_DNA"/>
</dbReference>
<dbReference type="PANTHER" id="PTHR13859:SF11">
    <property type="entry name" value="GRUNGE, ISOFORM J"/>
    <property type="match status" value="1"/>
</dbReference>
<evidence type="ECO:0000313" key="8">
    <source>
        <dbReference type="Proteomes" id="UP000507222"/>
    </source>
</evidence>
<dbReference type="Pfam" id="PF24662">
    <property type="entry name" value="DUF7650"/>
    <property type="match status" value="1"/>
</dbReference>
<keyword evidence="3" id="KW-0804">Transcription</keyword>
<keyword evidence="4" id="KW-0539">Nucleus</keyword>
<feature type="region of interest" description="Disordered" evidence="5">
    <location>
        <begin position="689"/>
        <end position="729"/>
    </location>
</feature>
<feature type="compositionally biased region" description="Low complexity" evidence="5">
    <location>
        <begin position="750"/>
        <end position="766"/>
    </location>
</feature>
<name>A0A6J5V6K2_PRUAR</name>
<dbReference type="Pfam" id="PF25826">
    <property type="entry name" value="DUF7952"/>
    <property type="match status" value="1"/>
</dbReference>
<reference evidence="7 8" key="1">
    <citation type="submission" date="2020-05" db="EMBL/GenBank/DDBJ databases">
        <authorList>
            <person name="Campoy J."/>
            <person name="Schneeberger K."/>
            <person name="Spophaly S."/>
        </authorList>
    </citation>
    <scope>NUCLEOTIDE SEQUENCE [LARGE SCALE GENOMIC DNA]</scope>
    <source>
        <strain evidence="7">PruArmRojPasFocal</strain>
    </source>
</reference>
<feature type="compositionally biased region" description="Polar residues" evidence="5">
    <location>
        <begin position="689"/>
        <end position="711"/>
    </location>
</feature>
<dbReference type="PANTHER" id="PTHR13859">
    <property type="entry name" value="ATROPHIN-RELATED"/>
    <property type="match status" value="1"/>
</dbReference>
<evidence type="ECO:0000256" key="1">
    <source>
        <dbReference type="ARBA" id="ARBA00004123"/>
    </source>
</evidence>
<feature type="region of interest" description="Disordered" evidence="5">
    <location>
        <begin position="817"/>
        <end position="840"/>
    </location>
</feature>
<evidence type="ECO:0000256" key="4">
    <source>
        <dbReference type="ARBA" id="ARBA00023242"/>
    </source>
</evidence>
<dbReference type="PROSITE" id="PS51293">
    <property type="entry name" value="SANT"/>
    <property type="match status" value="1"/>
</dbReference>
<feature type="region of interest" description="Disordered" evidence="5">
    <location>
        <begin position="433"/>
        <end position="470"/>
    </location>
</feature>
<evidence type="ECO:0000313" key="7">
    <source>
        <dbReference type="EMBL" id="CAB4281528.1"/>
    </source>
</evidence>
<organism evidence="7 8">
    <name type="scientific">Prunus armeniaca</name>
    <name type="common">Apricot</name>
    <name type="synonym">Armeniaca vulgaris</name>
    <dbReference type="NCBI Taxonomy" id="36596"/>
    <lineage>
        <taxon>Eukaryota</taxon>
        <taxon>Viridiplantae</taxon>
        <taxon>Streptophyta</taxon>
        <taxon>Embryophyta</taxon>
        <taxon>Tracheophyta</taxon>
        <taxon>Spermatophyta</taxon>
        <taxon>Magnoliopsida</taxon>
        <taxon>eudicotyledons</taxon>
        <taxon>Gunneridae</taxon>
        <taxon>Pentapetalae</taxon>
        <taxon>rosids</taxon>
        <taxon>fabids</taxon>
        <taxon>Rosales</taxon>
        <taxon>Rosaceae</taxon>
        <taxon>Amygdaloideae</taxon>
        <taxon>Amygdaleae</taxon>
        <taxon>Prunus</taxon>
    </lineage>
</organism>
<feature type="region of interest" description="Disordered" evidence="5">
    <location>
        <begin position="749"/>
        <end position="801"/>
    </location>
</feature>
<dbReference type="InterPro" id="IPR056067">
    <property type="entry name" value="DUF7650"/>
</dbReference>
<protein>
    <recommendedName>
        <fullName evidence="6">SANT domain-containing protein</fullName>
    </recommendedName>
</protein>
<dbReference type="GO" id="GO:0005634">
    <property type="term" value="C:nucleus"/>
    <property type="evidence" value="ECO:0007669"/>
    <property type="project" value="UniProtKB-SubCell"/>
</dbReference>
<dbReference type="InterPro" id="IPR009057">
    <property type="entry name" value="Homeodomain-like_sf"/>
</dbReference>
<evidence type="ECO:0000256" key="2">
    <source>
        <dbReference type="ARBA" id="ARBA00023015"/>
    </source>
</evidence>
<dbReference type="InterPro" id="IPR017884">
    <property type="entry name" value="SANT_dom"/>
</dbReference>
<proteinExistence type="predicted"/>
<sequence>MKAQLSRVLYKGNGSCCQVIQRCIVIIKIGPNQLDDHMESVEDEYVEQVVSPRSCSPVNHFEDPQVLPRIGNEYQAEIPPLISRFNYLKITNKPADSKAQLDLSNYFSLGLPIPWRNCEVKKCNGKLESGGVEQSRISLNNENSELKVKHLNPVLEDAKNVEEFSNLAPTVGRGLVLPLESNMKSWSKLEEDSFLLCLYIFGKNLRLVKRFIGSKEMGDILSFYYGTFYTSDGYRRWSECRKLKSRRCIHGKKIFTGWRLKELVSRLIPHVSKECQDMLMESSRYFVEGKISFEEYIFKLKDTVGIHMLIEAVGVGNGKQDLTGTALEPVKNNHVISFRPEVPIGKACSSLTASEIIKFLTGNFRLSKARMNDLFWEAVWPRLLARGWHSEQPRLYLVFLVPGIEKFSRSLVKGNQYFDSVSDVLKNVASNPGILELDNEPPKGSESEDRKDRWDLPKSQGPNDLSNKQHHHYLLPRSVNGSRDLRKFTIVDTSMLLVAEKPKVRELRSLHVQTAGLSTLYNLSSENEQDTSKESEDYAEETNTSNPEEDMIDREAFVNSSYCVTSNVNTGMPNTPDPALVAMENHESQITSLLNHESQSTSLLNDKCPSKIVKDKFSRKLTSGRLKYLAPKMKQKDLTDCKHGESSGSSGEIISVDRKPIQDESHALSNLPNACEVMEYQVDPQHFSTASSLEKGSPSGSNEGSVTTNCLNREGSPEKSQPWTLIDLNLPTVSPDLGTDEPLIKCMMQNNDNSSENKSSSLSETSKQPEPLKLPEVGESMEQQQPAIKSQRQSTRNRPLTTRAWEALELDFCRTKRKRKGETLQNMSTSRLQRDQGNTSVSSVFYELQDIGEKRVKSF</sequence>
<evidence type="ECO:0000256" key="3">
    <source>
        <dbReference type="ARBA" id="ARBA00023163"/>
    </source>
</evidence>
<feature type="compositionally biased region" description="Polar residues" evidence="5">
    <location>
        <begin position="781"/>
        <end position="800"/>
    </location>
</feature>
<accession>A0A6J5V6K2</accession>
<evidence type="ECO:0000259" key="6">
    <source>
        <dbReference type="PROSITE" id="PS51293"/>
    </source>
</evidence>
<comment type="subcellular location">
    <subcellularLocation>
        <location evidence="1">Nucleus</location>
    </subcellularLocation>
</comment>
<dbReference type="Proteomes" id="UP000507222">
    <property type="component" value="Unassembled WGS sequence"/>
</dbReference>
<dbReference type="SUPFAM" id="SSF46689">
    <property type="entry name" value="Homeodomain-like"/>
    <property type="match status" value="1"/>
</dbReference>
<dbReference type="Gene3D" id="1.10.10.60">
    <property type="entry name" value="Homeodomain-like"/>
    <property type="match status" value="1"/>
</dbReference>
<keyword evidence="2" id="KW-0805">Transcription regulation</keyword>
<feature type="compositionally biased region" description="Polar residues" evidence="5">
    <location>
        <begin position="823"/>
        <end position="840"/>
    </location>
</feature>
<dbReference type="InterPro" id="IPR057712">
    <property type="entry name" value="DUF7952"/>
</dbReference>
<gene>
    <name evidence="7" type="ORF">CURHAP_LOCUS34611</name>
</gene>
<evidence type="ECO:0000256" key="5">
    <source>
        <dbReference type="SAM" id="MobiDB-lite"/>
    </source>
</evidence>
<feature type="region of interest" description="Disordered" evidence="5">
    <location>
        <begin position="521"/>
        <end position="550"/>
    </location>
</feature>
<dbReference type="GO" id="GO:0003714">
    <property type="term" value="F:transcription corepressor activity"/>
    <property type="evidence" value="ECO:0007669"/>
    <property type="project" value="TreeGrafter"/>
</dbReference>
<feature type="region of interest" description="Disordered" evidence="5">
    <location>
        <begin position="637"/>
        <end position="656"/>
    </location>
</feature>
<feature type="compositionally biased region" description="Basic and acidic residues" evidence="5">
    <location>
        <begin position="440"/>
        <end position="456"/>
    </location>
</feature>
<dbReference type="AlphaFoldDB" id="A0A6J5V6K2"/>
<feature type="domain" description="SANT" evidence="6">
    <location>
        <begin position="181"/>
        <end position="232"/>
    </location>
</feature>